<dbReference type="AlphaFoldDB" id="A0A2K9HEJ7"/>
<evidence type="ECO:0000256" key="1">
    <source>
        <dbReference type="SAM" id="MobiDB-lite"/>
    </source>
</evidence>
<evidence type="ECO:0000313" key="2">
    <source>
        <dbReference type="EMBL" id="SNS18789.1"/>
    </source>
</evidence>
<evidence type="ECO:0000313" key="3">
    <source>
        <dbReference type="Proteomes" id="UP000198427"/>
    </source>
</evidence>
<name>A0A2K9HEJ7_9BACT</name>
<dbReference type="KEGG" id="pje:CRM71_13180"/>
<keyword evidence="3" id="KW-1185">Reference proteome</keyword>
<dbReference type="RefSeq" id="WP_089367315.1">
    <property type="nucleotide sequence ID" value="NZ_CP023864.1"/>
</dbReference>
<organism evidence="2 3">
    <name type="scientific">Prevotella jejuni</name>
    <dbReference type="NCBI Taxonomy" id="1177574"/>
    <lineage>
        <taxon>Bacteria</taxon>
        <taxon>Pseudomonadati</taxon>
        <taxon>Bacteroidota</taxon>
        <taxon>Bacteroidia</taxon>
        <taxon>Bacteroidales</taxon>
        <taxon>Prevotellaceae</taxon>
        <taxon>Prevotella</taxon>
    </lineage>
</organism>
<accession>A0A2K9HEJ7</accession>
<feature type="compositionally biased region" description="Polar residues" evidence="1">
    <location>
        <begin position="25"/>
        <end position="34"/>
    </location>
</feature>
<feature type="compositionally biased region" description="Polar residues" evidence="1">
    <location>
        <begin position="41"/>
        <end position="55"/>
    </location>
</feature>
<dbReference type="OrthoDB" id="9962502at2"/>
<sequence length="63" mass="6939">MKKTYLEPETKLYAMRVEGFLAGDSNITAGTTDPQPGGDPTHQNRNGNNPFQSSAKKAIEWDI</sequence>
<gene>
    <name evidence="2" type="ORF">SAMN06265364_1644</name>
</gene>
<reference evidence="2 3" key="1">
    <citation type="submission" date="2017-06" db="EMBL/GenBank/DDBJ databases">
        <authorList>
            <person name="Varghese N."/>
            <person name="Submissions S."/>
        </authorList>
    </citation>
    <scope>NUCLEOTIDE SEQUENCE [LARGE SCALE GENOMIC DNA]</scope>
    <source>
        <strain evidence="2 3">DSM 26989</strain>
    </source>
</reference>
<comment type="caution">
    <text evidence="2">The sequence shown here is derived from an EMBL/GenBank/DDBJ whole genome shotgun (WGS) entry which is preliminary data.</text>
</comment>
<protein>
    <submittedName>
        <fullName evidence="2">Uncharacterized protein</fullName>
    </submittedName>
</protein>
<feature type="region of interest" description="Disordered" evidence="1">
    <location>
        <begin position="24"/>
        <end position="63"/>
    </location>
</feature>
<proteinExistence type="predicted"/>
<dbReference type="GeneID" id="94030299"/>
<dbReference type="Proteomes" id="UP000198427">
    <property type="component" value="Unassembled WGS sequence"/>
</dbReference>
<dbReference type="EMBL" id="FZNZ01000064">
    <property type="protein sequence ID" value="SNS18789.1"/>
    <property type="molecule type" value="Genomic_DNA"/>
</dbReference>